<name>A0A0E2DA48_LEPIR</name>
<comment type="caution">
    <text evidence="1">The sequence shown here is derived from an EMBL/GenBank/DDBJ whole genome shotgun (WGS) entry which is preliminary data.</text>
</comment>
<reference evidence="1 2" key="1">
    <citation type="submission" date="2012-10" db="EMBL/GenBank/DDBJ databases">
        <authorList>
            <person name="Harkins D.M."/>
            <person name="Durkin A.S."/>
            <person name="Brinkac L.M."/>
            <person name="Haft D.H."/>
            <person name="Selengut J.D."/>
            <person name="Sanka R."/>
            <person name="DePew J."/>
            <person name="Purushe J."/>
            <person name="Chanthongthip A."/>
            <person name="Lattana O."/>
            <person name="Phetsouvanh R."/>
            <person name="Newton P.N."/>
            <person name="Vinetz J.M."/>
            <person name="Sutton G.G."/>
            <person name="Nierman W.C."/>
            <person name="Fouts D.E."/>
        </authorList>
    </citation>
    <scope>NUCLEOTIDE SEQUENCE [LARGE SCALE GENOMIC DNA]</scope>
    <source>
        <strain evidence="1 2">UI 12758</strain>
    </source>
</reference>
<evidence type="ECO:0000313" key="2">
    <source>
        <dbReference type="Proteomes" id="UP000001340"/>
    </source>
</evidence>
<dbReference type="AlphaFoldDB" id="A0A0E2DA48"/>
<organism evidence="1 2">
    <name type="scientific">Leptospira interrogans str. UI 12758</name>
    <dbReference type="NCBI Taxonomy" id="1049938"/>
    <lineage>
        <taxon>Bacteria</taxon>
        <taxon>Pseudomonadati</taxon>
        <taxon>Spirochaetota</taxon>
        <taxon>Spirochaetia</taxon>
        <taxon>Leptospirales</taxon>
        <taxon>Leptospiraceae</taxon>
        <taxon>Leptospira</taxon>
    </lineage>
</organism>
<accession>A0A0E2DA48</accession>
<sequence length="37" mass="4350">MNSVKLKRIIVFKLEILFSVNFCCLESKVSFSQFYST</sequence>
<protein>
    <submittedName>
        <fullName evidence="1">Uncharacterized protein</fullName>
    </submittedName>
</protein>
<proteinExistence type="predicted"/>
<gene>
    <name evidence="1" type="ORF">LEP1GSC105_0806</name>
</gene>
<evidence type="ECO:0000313" key="1">
    <source>
        <dbReference type="EMBL" id="EKR52511.1"/>
    </source>
</evidence>
<dbReference type="Proteomes" id="UP000001340">
    <property type="component" value="Unassembled WGS sequence"/>
</dbReference>
<dbReference type="EMBL" id="AHNR02000081">
    <property type="protein sequence ID" value="EKR52511.1"/>
    <property type="molecule type" value="Genomic_DNA"/>
</dbReference>